<keyword evidence="4" id="KW-1185">Reference proteome</keyword>
<dbReference type="Proteomes" id="UP000606921">
    <property type="component" value="Unassembled WGS sequence"/>
</dbReference>
<feature type="chain" id="PRO_5045509734" description="Lipoprotein" evidence="2">
    <location>
        <begin position="19"/>
        <end position="67"/>
    </location>
</feature>
<dbReference type="EMBL" id="CABFWF030000012">
    <property type="protein sequence ID" value="CAD7039502.1"/>
    <property type="molecule type" value="Genomic_DNA"/>
</dbReference>
<feature type="region of interest" description="Disordered" evidence="1">
    <location>
        <begin position="16"/>
        <end position="67"/>
    </location>
</feature>
<feature type="compositionally biased region" description="Polar residues" evidence="1">
    <location>
        <begin position="46"/>
        <end position="58"/>
    </location>
</feature>
<evidence type="ECO:0000313" key="3">
    <source>
        <dbReference type="EMBL" id="CAD7039502.1"/>
    </source>
</evidence>
<evidence type="ECO:0008006" key="5">
    <source>
        <dbReference type="Google" id="ProtNLM"/>
    </source>
</evidence>
<keyword evidence="2" id="KW-0732">Signal</keyword>
<proteinExistence type="predicted"/>
<sequence length="67" mass="6685">MKKFIVPLMSVLLLSACGDGGNNSQSDPVDNTPASGATSAPADQDPTPQTGTGGQSPVESPAGTEKR</sequence>
<evidence type="ECO:0000256" key="1">
    <source>
        <dbReference type="SAM" id="MobiDB-lite"/>
    </source>
</evidence>
<organism evidence="3 4">
    <name type="scientific">Pseudorhizobium endolithicum</name>
    <dbReference type="NCBI Taxonomy" id="1191678"/>
    <lineage>
        <taxon>Bacteria</taxon>
        <taxon>Pseudomonadati</taxon>
        <taxon>Pseudomonadota</taxon>
        <taxon>Alphaproteobacteria</taxon>
        <taxon>Hyphomicrobiales</taxon>
        <taxon>Rhizobiaceae</taxon>
        <taxon>Rhizobium/Agrobacterium group</taxon>
        <taxon>Pseudorhizobium</taxon>
    </lineage>
</organism>
<evidence type="ECO:0000313" key="4">
    <source>
        <dbReference type="Proteomes" id="UP000606921"/>
    </source>
</evidence>
<comment type="caution">
    <text evidence="3">The sequence shown here is derived from an EMBL/GenBank/DDBJ whole genome shotgun (WGS) entry which is preliminary data.</text>
</comment>
<reference evidence="3 4" key="1">
    <citation type="submission" date="2020-11" db="EMBL/GenBank/DDBJ databases">
        <authorList>
            <person name="Lassalle F."/>
        </authorList>
    </citation>
    <scope>NUCLEOTIDE SEQUENCE [LARGE SCALE GENOMIC DNA]</scope>
    <source>
        <strain evidence="3 4">JC140</strain>
    </source>
</reference>
<accession>A0ABN7JSS5</accession>
<dbReference type="RefSeq" id="WP_142519628.1">
    <property type="nucleotide sequence ID" value="NZ_CABFWF030000012.1"/>
</dbReference>
<evidence type="ECO:0000256" key="2">
    <source>
        <dbReference type="SAM" id="SignalP"/>
    </source>
</evidence>
<feature type="compositionally biased region" description="Polar residues" evidence="1">
    <location>
        <begin position="22"/>
        <end position="38"/>
    </location>
</feature>
<dbReference type="PROSITE" id="PS51257">
    <property type="entry name" value="PROKAR_LIPOPROTEIN"/>
    <property type="match status" value="1"/>
</dbReference>
<protein>
    <recommendedName>
        <fullName evidence="5">Lipoprotein</fullName>
    </recommendedName>
</protein>
<feature type="signal peptide" evidence="2">
    <location>
        <begin position="1"/>
        <end position="18"/>
    </location>
</feature>
<gene>
    <name evidence="3" type="ORF">REJC140_00759</name>
</gene>
<name>A0ABN7JSS5_9HYPH</name>